<keyword evidence="8" id="KW-0472">Membrane</keyword>
<keyword evidence="4" id="KW-0677">Repeat</keyword>
<dbReference type="InterPro" id="IPR050107">
    <property type="entry name" value="ABC_carbohydrate_import_ATPase"/>
</dbReference>
<dbReference type="InterPro" id="IPR003439">
    <property type="entry name" value="ABC_transporter-like_ATP-bd"/>
</dbReference>
<dbReference type="GO" id="GO:0016887">
    <property type="term" value="F:ATP hydrolysis activity"/>
    <property type="evidence" value="ECO:0007669"/>
    <property type="project" value="InterPro"/>
</dbReference>
<evidence type="ECO:0000259" key="9">
    <source>
        <dbReference type="PROSITE" id="PS50893"/>
    </source>
</evidence>
<dbReference type="InterPro" id="IPR003593">
    <property type="entry name" value="AAA+_ATPase"/>
</dbReference>
<dbReference type="PANTHER" id="PTHR43790">
    <property type="entry name" value="CARBOHYDRATE TRANSPORT ATP-BINDING PROTEIN MG119-RELATED"/>
    <property type="match status" value="1"/>
</dbReference>
<dbReference type="GO" id="GO:0005524">
    <property type="term" value="F:ATP binding"/>
    <property type="evidence" value="ECO:0007669"/>
    <property type="project" value="UniProtKB-KW"/>
</dbReference>
<dbReference type="SUPFAM" id="SSF52540">
    <property type="entry name" value="P-loop containing nucleoside triphosphate hydrolases"/>
    <property type="match status" value="2"/>
</dbReference>
<dbReference type="InterPro" id="IPR017871">
    <property type="entry name" value="ABC_transporter-like_CS"/>
</dbReference>
<dbReference type="CDD" id="cd03215">
    <property type="entry name" value="ABC_Carb_Monos_II"/>
    <property type="match status" value="1"/>
</dbReference>
<feature type="domain" description="ABC transporter" evidence="9">
    <location>
        <begin position="255"/>
        <end position="496"/>
    </location>
</feature>
<dbReference type="AlphaFoldDB" id="A0A7V4FGH6"/>
<sequence length="496" mass="55510">MHQDVLISLRNVSKYYGGVVALKNLDLDVYKGEIHGIVGENGAGKSTLVKILTGVIRPEPGAEINIEGEIFSSLTPFLAYQKGIHVVHQDLSLFPNLTVLENITIHTYLKSFLVNTRKLRKMARVVLENLGINIDLNTRVGDLPLADQEIVAICRAIFGEAKLIILDEPTASLTSKDVSRLFEFMRELQKKGISFIFISHRLDEVLEICQRITVLRDGISVGTFAREEMNKEKLIELMIGKKLSKIQKERSSCGIDDEVILEVKNLSKHPEFSNISFTLRRGEILGIIGPRGSGRTEMALSLIGLNPPDFGEIWFEGKKIKIKDYKEAVNLGIFYIPENRLTQGLVLDQSLAYNIAITNLKKLSRRGYVSAKGIVDFARQAIEIFKIKSPSPVVPVRMLSGGNQQRVVLAKWILAAPKVLILDSPTAGVDVGAREAIYRLIHEIVQKGIGCIWISDEASEILNNCDRLLVMKHGRIIGEYFPYQLSEEELNEIIKE</sequence>
<keyword evidence="6 10" id="KW-0067">ATP-binding</keyword>
<proteinExistence type="predicted"/>
<dbReference type="Gene3D" id="3.40.50.300">
    <property type="entry name" value="P-loop containing nucleotide triphosphate hydrolases"/>
    <property type="match status" value="2"/>
</dbReference>
<evidence type="ECO:0000256" key="7">
    <source>
        <dbReference type="ARBA" id="ARBA00022967"/>
    </source>
</evidence>
<organism evidence="10">
    <name type="scientific">Fervidobacterium pennivorans</name>
    <dbReference type="NCBI Taxonomy" id="93466"/>
    <lineage>
        <taxon>Bacteria</taxon>
        <taxon>Thermotogati</taxon>
        <taxon>Thermotogota</taxon>
        <taxon>Thermotogae</taxon>
        <taxon>Thermotogales</taxon>
        <taxon>Fervidobacteriaceae</taxon>
        <taxon>Fervidobacterium</taxon>
    </lineage>
</organism>
<dbReference type="SMART" id="SM00382">
    <property type="entry name" value="AAA"/>
    <property type="match status" value="2"/>
</dbReference>
<evidence type="ECO:0000256" key="3">
    <source>
        <dbReference type="ARBA" id="ARBA00022597"/>
    </source>
</evidence>
<dbReference type="CDD" id="cd03216">
    <property type="entry name" value="ABC_Carb_Monos_I"/>
    <property type="match status" value="1"/>
</dbReference>
<dbReference type="InterPro" id="IPR027417">
    <property type="entry name" value="P-loop_NTPase"/>
</dbReference>
<reference evidence="10" key="1">
    <citation type="journal article" date="2020" name="mSystems">
        <title>Genome- and Community-Level Interaction Insights into Carbon Utilization and Element Cycling Functions of Hydrothermarchaeota in Hydrothermal Sediment.</title>
        <authorList>
            <person name="Zhou Z."/>
            <person name="Liu Y."/>
            <person name="Xu W."/>
            <person name="Pan J."/>
            <person name="Luo Z.H."/>
            <person name="Li M."/>
        </authorList>
    </citation>
    <scope>NUCLEOTIDE SEQUENCE [LARGE SCALE GENOMIC DNA]</scope>
    <source>
        <strain evidence="10">SpSt-640</strain>
    </source>
</reference>
<dbReference type="PANTHER" id="PTHR43790:SF1">
    <property type="entry name" value="XYLOSE IMPORT ATP-BINDING PROTEIN XYLG"/>
    <property type="match status" value="1"/>
</dbReference>
<gene>
    <name evidence="10" type="ORF">ENU12_01630</name>
</gene>
<comment type="caution">
    <text evidence="10">The sequence shown here is derived from an EMBL/GenBank/DDBJ whole genome shotgun (WGS) entry which is preliminary data.</text>
</comment>
<dbReference type="PROSITE" id="PS00211">
    <property type="entry name" value="ABC_TRANSPORTER_1"/>
    <property type="match status" value="1"/>
</dbReference>
<accession>A0A7V4FGH6</accession>
<dbReference type="PROSITE" id="PS50893">
    <property type="entry name" value="ABC_TRANSPORTER_2"/>
    <property type="match status" value="2"/>
</dbReference>
<keyword evidence="1" id="KW-0813">Transport</keyword>
<feature type="domain" description="ABC transporter" evidence="9">
    <location>
        <begin position="7"/>
        <end position="242"/>
    </location>
</feature>
<evidence type="ECO:0000313" key="10">
    <source>
        <dbReference type="EMBL" id="HGQ76634.1"/>
    </source>
</evidence>
<name>A0A7V4FGH6_FERPE</name>
<evidence type="ECO:0000256" key="5">
    <source>
        <dbReference type="ARBA" id="ARBA00022741"/>
    </source>
</evidence>
<keyword evidence="2" id="KW-1003">Cell membrane</keyword>
<evidence type="ECO:0000256" key="4">
    <source>
        <dbReference type="ARBA" id="ARBA00022737"/>
    </source>
</evidence>
<evidence type="ECO:0000256" key="6">
    <source>
        <dbReference type="ARBA" id="ARBA00022840"/>
    </source>
</evidence>
<evidence type="ECO:0000256" key="2">
    <source>
        <dbReference type="ARBA" id="ARBA00022475"/>
    </source>
</evidence>
<dbReference type="EMBL" id="DTBH01000039">
    <property type="protein sequence ID" value="HGQ76634.1"/>
    <property type="molecule type" value="Genomic_DNA"/>
</dbReference>
<evidence type="ECO:0000256" key="8">
    <source>
        <dbReference type="ARBA" id="ARBA00023136"/>
    </source>
</evidence>
<evidence type="ECO:0000256" key="1">
    <source>
        <dbReference type="ARBA" id="ARBA00022448"/>
    </source>
</evidence>
<dbReference type="Pfam" id="PF00005">
    <property type="entry name" value="ABC_tran"/>
    <property type="match status" value="2"/>
</dbReference>
<protein>
    <submittedName>
        <fullName evidence="10">Sugar ABC transporter ATP-binding protein</fullName>
    </submittedName>
</protein>
<keyword evidence="3" id="KW-0762">Sugar transport</keyword>
<keyword evidence="5" id="KW-0547">Nucleotide-binding</keyword>
<keyword evidence="7" id="KW-1278">Translocase</keyword>